<evidence type="ECO:0000259" key="7">
    <source>
        <dbReference type="Pfam" id="PF01447"/>
    </source>
</evidence>
<evidence type="ECO:0000313" key="10">
    <source>
        <dbReference type="EMBL" id="CEJ85689.1"/>
    </source>
</evidence>
<dbReference type="Pfam" id="PF02868">
    <property type="entry name" value="Peptidase_M4_C"/>
    <property type="match status" value="1"/>
</dbReference>
<name>A0A0A1TCF9_9HYPO</name>
<evidence type="ECO:0000259" key="9">
    <source>
        <dbReference type="Pfam" id="PF16485"/>
    </source>
</evidence>
<dbReference type="Gene3D" id="3.10.170.10">
    <property type="match status" value="1"/>
</dbReference>
<gene>
    <name evidence="10" type="ORF">VHEMI03845</name>
</gene>
<evidence type="ECO:0000256" key="5">
    <source>
        <dbReference type="ARBA" id="ARBA00022833"/>
    </source>
</evidence>
<evidence type="ECO:0000313" key="11">
    <source>
        <dbReference type="Proteomes" id="UP000039046"/>
    </source>
</evidence>
<evidence type="ECO:0000256" key="1">
    <source>
        <dbReference type="ARBA" id="ARBA00009388"/>
    </source>
</evidence>
<reference evidence="10 11" key="1">
    <citation type="journal article" date="2015" name="Genome Announc.">
        <title>Draft Genome Sequence and Gene Annotation of the Entomopathogenic Fungus Verticillium hemipterigenum.</title>
        <authorList>
            <person name="Horn F."/>
            <person name="Habel A."/>
            <person name="Scharf D.H."/>
            <person name="Dworschak J."/>
            <person name="Brakhage A.A."/>
            <person name="Guthke R."/>
            <person name="Hertweck C."/>
            <person name="Linde J."/>
        </authorList>
    </citation>
    <scope>NUCLEOTIDE SEQUENCE [LARGE SCALE GENOMIC DNA]</scope>
</reference>
<dbReference type="InterPro" id="IPR032475">
    <property type="entry name" value="Protealysin_N_PP"/>
</dbReference>
<dbReference type="InterPro" id="IPR023612">
    <property type="entry name" value="Peptidase_M4"/>
</dbReference>
<dbReference type="AlphaFoldDB" id="A0A0A1TCF9"/>
<dbReference type="Proteomes" id="UP000039046">
    <property type="component" value="Unassembled WGS sequence"/>
</dbReference>
<proteinExistence type="inferred from homology"/>
<keyword evidence="2" id="KW-0645">Protease</keyword>
<dbReference type="InterPro" id="IPR052759">
    <property type="entry name" value="Metalloprotease_M4"/>
</dbReference>
<dbReference type="CDD" id="cd09597">
    <property type="entry name" value="M4_TLP"/>
    <property type="match status" value="1"/>
</dbReference>
<feature type="domain" description="Peptidase M4" evidence="7">
    <location>
        <begin position="246"/>
        <end position="282"/>
    </location>
</feature>
<evidence type="ECO:0000256" key="6">
    <source>
        <dbReference type="ARBA" id="ARBA00023049"/>
    </source>
</evidence>
<dbReference type="STRING" id="1531966.A0A0A1TCF9"/>
<protein>
    <recommendedName>
        <fullName evidence="12">Metalloprotease</fullName>
    </recommendedName>
</protein>
<dbReference type="EMBL" id="CDHN01000002">
    <property type="protein sequence ID" value="CEJ85689.1"/>
    <property type="molecule type" value="Genomic_DNA"/>
</dbReference>
<accession>A0A0A1TCF9</accession>
<feature type="domain" description="Protealysin N-terminal propeptide" evidence="9">
    <location>
        <begin position="88"/>
        <end position="131"/>
    </location>
</feature>
<keyword evidence="3" id="KW-0479">Metal-binding</keyword>
<keyword evidence="6" id="KW-0482">Metalloprotease</keyword>
<dbReference type="GO" id="GO:0006508">
    <property type="term" value="P:proteolysis"/>
    <property type="evidence" value="ECO:0007669"/>
    <property type="project" value="UniProtKB-KW"/>
</dbReference>
<keyword evidence="11" id="KW-1185">Reference proteome</keyword>
<evidence type="ECO:0000256" key="2">
    <source>
        <dbReference type="ARBA" id="ARBA00022670"/>
    </source>
</evidence>
<evidence type="ECO:0000259" key="8">
    <source>
        <dbReference type="Pfam" id="PF02868"/>
    </source>
</evidence>
<dbReference type="OrthoDB" id="5332336at2759"/>
<dbReference type="Gene3D" id="1.10.390.10">
    <property type="entry name" value="Neutral Protease Domain 2"/>
    <property type="match status" value="1"/>
</dbReference>
<dbReference type="InterPro" id="IPR013856">
    <property type="entry name" value="Peptidase_M4_domain"/>
</dbReference>
<dbReference type="InterPro" id="IPR027268">
    <property type="entry name" value="Peptidase_M4/M1_CTD_sf"/>
</dbReference>
<dbReference type="Pfam" id="PF01447">
    <property type="entry name" value="Peptidase_M4"/>
    <property type="match status" value="2"/>
</dbReference>
<dbReference type="SUPFAM" id="SSF55486">
    <property type="entry name" value="Metalloproteases ('zincins'), catalytic domain"/>
    <property type="match status" value="1"/>
</dbReference>
<evidence type="ECO:0008006" key="12">
    <source>
        <dbReference type="Google" id="ProtNLM"/>
    </source>
</evidence>
<dbReference type="InterPro" id="IPR001570">
    <property type="entry name" value="Peptidase_M4_C_domain"/>
</dbReference>
<keyword evidence="5" id="KW-0862">Zinc</keyword>
<feature type="domain" description="Peptidase M4 C-terminal" evidence="8">
    <location>
        <begin position="286"/>
        <end position="452"/>
    </location>
</feature>
<dbReference type="PRINTS" id="PR00730">
    <property type="entry name" value="THERMOLYSIN"/>
</dbReference>
<dbReference type="PANTHER" id="PTHR43579">
    <property type="match status" value="1"/>
</dbReference>
<evidence type="ECO:0000256" key="3">
    <source>
        <dbReference type="ARBA" id="ARBA00022723"/>
    </source>
</evidence>
<evidence type="ECO:0000256" key="4">
    <source>
        <dbReference type="ARBA" id="ARBA00022801"/>
    </source>
</evidence>
<comment type="similarity">
    <text evidence="1">Belongs to the peptidase M4 family.</text>
</comment>
<dbReference type="PANTHER" id="PTHR43579:SF1">
    <property type="entry name" value="NEUTRAL METALLOPROTEINASE"/>
    <property type="match status" value="1"/>
</dbReference>
<dbReference type="GO" id="GO:0004222">
    <property type="term" value="F:metalloendopeptidase activity"/>
    <property type="evidence" value="ECO:0007669"/>
    <property type="project" value="InterPro"/>
</dbReference>
<dbReference type="GO" id="GO:0046872">
    <property type="term" value="F:metal ion binding"/>
    <property type="evidence" value="ECO:0007669"/>
    <property type="project" value="UniProtKB-KW"/>
</dbReference>
<dbReference type="Pfam" id="PF16485">
    <property type="entry name" value="PLN_propep"/>
    <property type="match status" value="1"/>
</dbReference>
<organism evidence="10 11">
    <name type="scientific">[Torrubiella] hemipterigena</name>
    <dbReference type="NCBI Taxonomy" id="1531966"/>
    <lineage>
        <taxon>Eukaryota</taxon>
        <taxon>Fungi</taxon>
        <taxon>Dikarya</taxon>
        <taxon>Ascomycota</taxon>
        <taxon>Pezizomycotina</taxon>
        <taxon>Sordariomycetes</taxon>
        <taxon>Hypocreomycetidae</taxon>
        <taxon>Hypocreales</taxon>
        <taxon>Clavicipitaceae</taxon>
        <taxon>Clavicipitaceae incertae sedis</taxon>
        <taxon>'Torrubiella' clade</taxon>
    </lineage>
</organism>
<sequence>MSLRFTSRFFSTTTAFRHIGKMADRCYIVPPHLLEAIAESTHNDEAIRESARASLVSREQVSESRKAVFAALTLPHGYRRDAAIESRRQIIPEGMLTHIAESESVDDETRARAKRDLLHLQTLFSKIKTSQEGATDETQGLAAAKPKDSVYRAVYDAKHATDESQLPGKMMRAEGEKASKDKAVNDAYDNVGHVLAFYKEKFDWKSLDNKNADVISSVHYGRQYENACEYCPMYQKKPSLLIIVVWDPQERQMVYGDGGSFLNNFTGCIDVIGHEITHAVTEHTSPLDYQGQSGALNEHISDVFGIMIKHYVFNTKAADADWLIGEDCILPGVKGVALRSMKAPGTAYDDPRFGKDPQPDSMAGYKETAQDNGGVHLFSGIPNKVFYSVSIAFGGYSFEKAGQIWWKTMNGGKISPRCNFLQFADVTVETAQELYGEDAAKTVRKAWNDVGVTRGV</sequence>
<feature type="domain" description="Peptidase M4" evidence="7">
    <location>
        <begin position="152"/>
        <end position="228"/>
    </location>
</feature>
<keyword evidence="4" id="KW-0378">Hydrolase</keyword>